<evidence type="ECO:0000256" key="3">
    <source>
        <dbReference type="ARBA" id="ARBA00022475"/>
    </source>
</evidence>
<comment type="similarity">
    <text evidence="2">Belongs to the EamA transporter family.</text>
</comment>
<dbReference type="PANTHER" id="PTHR32322:SF18">
    <property type="entry name" value="S-ADENOSYLMETHIONINE_S-ADENOSYLHOMOCYSTEINE TRANSPORTER"/>
    <property type="match status" value="1"/>
</dbReference>
<feature type="transmembrane region" description="Helical" evidence="7">
    <location>
        <begin position="270"/>
        <end position="288"/>
    </location>
</feature>
<feature type="transmembrane region" description="Helical" evidence="7">
    <location>
        <begin position="7"/>
        <end position="27"/>
    </location>
</feature>
<dbReference type="GO" id="GO:0005886">
    <property type="term" value="C:plasma membrane"/>
    <property type="evidence" value="ECO:0007669"/>
    <property type="project" value="UniProtKB-SubCell"/>
</dbReference>
<dbReference type="InterPro" id="IPR050638">
    <property type="entry name" value="AA-Vitamin_Transporters"/>
</dbReference>
<name>A0A0R1UWH2_9LACO</name>
<feature type="domain" description="EamA" evidence="8">
    <location>
        <begin position="151"/>
        <end position="285"/>
    </location>
</feature>
<accession>A0A0R1UWH2</accession>
<keyword evidence="6 7" id="KW-0472">Membrane</keyword>
<protein>
    <recommendedName>
        <fullName evidence="8">EamA domain-containing protein</fullName>
    </recommendedName>
</protein>
<evidence type="ECO:0000256" key="2">
    <source>
        <dbReference type="ARBA" id="ARBA00007362"/>
    </source>
</evidence>
<feature type="transmembrane region" description="Helical" evidence="7">
    <location>
        <begin position="66"/>
        <end position="89"/>
    </location>
</feature>
<feature type="transmembrane region" description="Helical" evidence="7">
    <location>
        <begin position="182"/>
        <end position="203"/>
    </location>
</feature>
<dbReference type="PATRIC" id="fig|1423801.4.peg.1983"/>
<dbReference type="Proteomes" id="UP000051166">
    <property type="component" value="Unassembled WGS sequence"/>
</dbReference>
<keyword evidence="3" id="KW-1003">Cell membrane</keyword>
<dbReference type="RefSeq" id="WP_082610541.1">
    <property type="nucleotide sequence ID" value="NZ_AZFQ01000054.1"/>
</dbReference>
<dbReference type="OrthoDB" id="6638192at2"/>
<dbReference type="STRING" id="1423801.FD50_GL001941"/>
<keyword evidence="4 7" id="KW-0812">Transmembrane</keyword>
<reference evidence="9 10" key="1">
    <citation type="journal article" date="2015" name="Genome Announc.">
        <title>Expanding the biotechnology potential of lactobacilli through comparative genomics of 213 strains and associated genera.</title>
        <authorList>
            <person name="Sun Z."/>
            <person name="Harris H.M."/>
            <person name="McCann A."/>
            <person name="Guo C."/>
            <person name="Argimon S."/>
            <person name="Zhang W."/>
            <person name="Yang X."/>
            <person name="Jeffery I.B."/>
            <person name="Cooney J.C."/>
            <person name="Kagawa T.F."/>
            <person name="Liu W."/>
            <person name="Song Y."/>
            <person name="Salvetti E."/>
            <person name="Wrobel A."/>
            <person name="Rasinkangas P."/>
            <person name="Parkhill J."/>
            <person name="Rea M.C."/>
            <person name="O'Sullivan O."/>
            <person name="Ritari J."/>
            <person name="Douillard F.P."/>
            <person name="Paul Ross R."/>
            <person name="Yang R."/>
            <person name="Briner A.E."/>
            <person name="Felis G.E."/>
            <person name="de Vos W.M."/>
            <person name="Barrangou R."/>
            <person name="Klaenhammer T.R."/>
            <person name="Caufield P.W."/>
            <person name="Cui Y."/>
            <person name="Zhang H."/>
            <person name="O'Toole P.W."/>
        </authorList>
    </citation>
    <scope>NUCLEOTIDE SEQUENCE [LARGE SCALE GENOMIC DNA]</scope>
    <source>
        <strain evidence="9 10">DSM 16230</strain>
    </source>
</reference>
<evidence type="ECO:0000256" key="7">
    <source>
        <dbReference type="SAM" id="Phobius"/>
    </source>
</evidence>
<feature type="transmembrane region" description="Helical" evidence="7">
    <location>
        <begin position="33"/>
        <end position="54"/>
    </location>
</feature>
<proteinExistence type="inferred from homology"/>
<dbReference type="InterPro" id="IPR037185">
    <property type="entry name" value="EmrE-like"/>
</dbReference>
<feature type="transmembrane region" description="Helical" evidence="7">
    <location>
        <begin position="95"/>
        <end position="116"/>
    </location>
</feature>
<dbReference type="GeneID" id="98309167"/>
<sequence>MMNRGHIFIILQAVLFGISIPIVQVSVATIPVWLFTAMTFGIACIVMVPLARHVDGIKLTDIGRKNMVGILMSSLLGVVLYTLFLLYGLKYSSAVSVAVINSLTPAVTLILSFFILRESLIWQKVLAIGFAVASVLVMNVNGASSHGGNIIGLLLMILAVVCVSLFFIYAKRFSVELPPFTLTAGLFTISFIITLPIGIYQAFSFNWSVMNFSLWAQVFYYGIGAILLPYLLTYIGITQVPASFAGISMAVVPVASTLVAVLFYHTALKVTDVLALILVIISIVVSEARRKAIQTQTEVLEK</sequence>
<comment type="caution">
    <text evidence="9">The sequence shown here is derived from an EMBL/GenBank/DDBJ whole genome shotgun (WGS) entry which is preliminary data.</text>
</comment>
<feature type="transmembrane region" description="Helical" evidence="7">
    <location>
        <begin position="244"/>
        <end position="264"/>
    </location>
</feature>
<gene>
    <name evidence="9" type="ORF">FD50_GL001941</name>
</gene>
<keyword evidence="10" id="KW-1185">Reference proteome</keyword>
<dbReference type="Pfam" id="PF00892">
    <property type="entry name" value="EamA"/>
    <property type="match status" value="2"/>
</dbReference>
<evidence type="ECO:0000313" key="10">
    <source>
        <dbReference type="Proteomes" id="UP000051166"/>
    </source>
</evidence>
<evidence type="ECO:0000256" key="6">
    <source>
        <dbReference type="ARBA" id="ARBA00023136"/>
    </source>
</evidence>
<dbReference type="InterPro" id="IPR000620">
    <property type="entry name" value="EamA_dom"/>
</dbReference>
<feature type="transmembrane region" description="Helical" evidence="7">
    <location>
        <begin position="125"/>
        <end position="144"/>
    </location>
</feature>
<dbReference type="EMBL" id="AZFQ01000054">
    <property type="protein sequence ID" value="KRL96996.1"/>
    <property type="molecule type" value="Genomic_DNA"/>
</dbReference>
<dbReference type="AlphaFoldDB" id="A0A0R1UWH2"/>
<dbReference type="SUPFAM" id="SSF103481">
    <property type="entry name" value="Multidrug resistance efflux transporter EmrE"/>
    <property type="match status" value="2"/>
</dbReference>
<feature type="transmembrane region" description="Helical" evidence="7">
    <location>
        <begin position="150"/>
        <end position="170"/>
    </location>
</feature>
<comment type="subcellular location">
    <subcellularLocation>
        <location evidence="1">Cell membrane</location>
        <topology evidence="1">Multi-pass membrane protein</topology>
    </subcellularLocation>
</comment>
<keyword evidence="5 7" id="KW-1133">Transmembrane helix</keyword>
<evidence type="ECO:0000259" key="8">
    <source>
        <dbReference type="Pfam" id="PF00892"/>
    </source>
</evidence>
<evidence type="ECO:0000256" key="1">
    <source>
        <dbReference type="ARBA" id="ARBA00004651"/>
    </source>
</evidence>
<evidence type="ECO:0000313" key="9">
    <source>
        <dbReference type="EMBL" id="KRL96996.1"/>
    </source>
</evidence>
<feature type="transmembrane region" description="Helical" evidence="7">
    <location>
        <begin position="218"/>
        <end position="237"/>
    </location>
</feature>
<organism evidence="9 10">
    <name type="scientific">Liquorilactobacillus satsumensis DSM 16230 = JCM 12392</name>
    <dbReference type="NCBI Taxonomy" id="1423801"/>
    <lineage>
        <taxon>Bacteria</taxon>
        <taxon>Bacillati</taxon>
        <taxon>Bacillota</taxon>
        <taxon>Bacilli</taxon>
        <taxon>Lactobacillales</taxon>
        <taxon>Lactobacillaceae</taxon>
        <taxon>Liquorilactobacillus</taxon>
    </lineage>
</organism>
<evidence type="ECO:0000256" key="4">
    <source>
        <dbReference type="ARBA" id="ARBA00022692"/>
    </source>
</evidence>
<evidence type="ECO:0000256" key="5">
    <source>
        <dbReference type="ARBA" id="ARBA00022989"/>
    </source>
</evidence>
<feature type="domain" description="EamA" evidence="8">
    <location>
        <begin position="4"/>
        <end position="139"/>
    </location>
</feature>
<dbReference type="PANTHER" id="PTHR32322">
    <property type="entry name" value="INNER MEMBRANE TRANSPORTER"/>
    <property type="match status" value="1"/>
</dbReference>